<evidence type="ECO:0000313" key="2">
    <source>
        <dbReference type="EMBL" id="PAP76182.1"/>
    </source>
</evidence>
<dbReference type="EMBL" id="MQWD01000001">
    <property type="protein sequence ID" value="PAP76182.1"/>
    <property type="molecule type" value="Genomic_DNA"/>
</dbReference>
<dbReference type="AlphaFoldDB" id="A0A271IYA5"/>
<evidence type="ECO:0000313" key="3">
    <source>
        <dbReference type="Proteomes" id="UP000216339"/>
    </source>
</evidence>
<dbReference type="SMART" id="SM00226">
    <property type="entry name" value="LMWPc"/>
    <property type="match status" value="1"/>
</dbReference>
<name>A0A271IYA5_9BACT</name>
<dbReference type="PIRSF" id="PIRSF029416">
    <property type="entry name" value="UCP029416_PTP"/>
    <property type="match status" value="1"/>
</dbReference>
<dbReference type="Gene3D" id="3.40.50.2300">
    <property type="match status" value="1"/>
</dbReference>
<gene>
    <name evidence="2" type="ORF">BSZ37_06855</name>
</gene>
<dbReference type="OrthoDB" id="7210484at2"/>
<sequence>MSRPLRVLFVCSRNRLRSPTAEAVVADWPGVEALSAGTAPDAEAPVSADLVAWADVIVAFEPQHRRRLQSAFGPLLRDRRVVVLGVPDDYAFMDAALVRLLRQRLPGVLGVDEP</sequence>
<dbReference type="RefSeq" id="WP_095509828.1">
    <property type="nucleotide sequence ID" value="NZ_MQWD01000001.1"/>
</dbReference>
<dbReference type="InterPro" id="IPR023485">
    <property type="entry name" value="Ptyr_pPase"/>
</dbReference>
<comment type="caution">
    <text evidence="2">The sequence shown here is derived from an EMBL/GenBank/DDBJ whole genome shotgun (WGS) entry which is preliminary data.</text>
</comment>
<feature type="domain" description="Phosphotyrosine protein phosphatase I" evidence="1">
    <location>
        <begin position="5"/>
        <end position="111"/>
    </location>
</feature>
<dbReference type="InterPro" id="IPR016919">
    <property type="entry name" value="UCP029416_PTP"/>
</dbReference>
<dbReference type="InterPro" id="IPR036196">
    <property type="entry name" value="Ptyr_pPase_sf"/>
</dbReference>
<dbReference type="SUPFAM" id="SSF52788">
    <property type="entry name" value="Phosphotyrosine protein phosphatases I"/>
    <property type="match status" value="1"/>
</dbReference>
<reference evidence="2 3" key="1">
    <citation type="submission" date="2016-11" db="EMBL/GenBank/DDBJ databases">
        <title>Study of marine rhodopsin-containing bacteria.</title>
        <authorList>
            <person name="Yoshizawa S."/>
            <person name="Kumagai Y."/>
            <person name="Kogure K."/>
        </authorList>
    </citation>
    <scope>NUCLEOTIDE SEQUENCE [LARGE SCALE GENOMIC DNA]</scope>
    <source>
        <strain evidence="2 3">SAORIC-28</strain>
    </source>
</reference>
<organism evidence="2 3">
    <name type="scientific">Rubrivirga marina</name>
    <dbReference type="NCBI Taxonomy" id="1196024"/>
    <lineage>
        <taxon>Bacteria</taxon>
        <taxon>Pseudomonadati</taxon>
        <taxon>Rhodothermota</taxon>
        <taxon>Rhodothermia</taxon>
        <taxon>Rhodothermales</taxon>
        <taxon>Rubricoccaceae</taxon>
        <taxon>Rubrivirga</taxon>
    </lineage>
</organism>
<accession>A0A271IYA5</accession>
<protein>
    <submittedName>
        <fullName evidence="2">Phosphotyrosine protein phosphatase</fullName>
    </submittedName>
</protein>
<dbReference type="Proteomes" id="UP000216339">
    <property type="component" value="Unassembled WGS sequence"/>
</dbReference>
<keyword evidence="3" id="KW-1185">Reference proteome</keyword>
<evidence type="ECO:0000259" key="1">
    <source>
        <dbReference type="SMART" id="SM00226"/>
    </source>
</evidence>
<proteinExistence type="predicted"/>